<keyword evidence="1" id="KW-0812">Transmembrane</keyword>
<feature type="transmembrane region" description="Helical" evidence="1">
    <location>
        <begin position="6"/>
        <end position="26"/>
    </location>
</feature>
<reference evidence="2" key="1">
    <citation type="submission" date="2019-11" db="EMBL/GenBank/DDBJ databases">
        <authorList>
            <person name="Feng L."/>
        </authorList>
    </citation>
    <scope>NUCLEOTIDE SEQUENCE</scope>
    <source>
        <strain evidence="2">KOxytocaLFYP65</strain>
    </source>
</reference>
<sequence>MLDELFKWGLGVLTSAGIMGFIGYVMRDALVKFLTKSVEHKFEKKLEAFKADIRGSEKELEQIRSFLVSSRRDRDLALQAKRFEAAEAMLRARNMLAEFSMLVLYMKRLNVDELLKRGDDPKAIEFINILIKPFNIEEKLRAYGELDKVKFNLYISDNTLKQFNAYETIMINVAMMMKMLSMPLKDKDSLLNKSTISKPVIEAAPLSKDGFEKYGDEYALHWTDYFHAEILKALRKELHGAGNMDKDTESATRLALDSRNAHLKLYSAMNETGLSKTFLKPIERESGKVS</sequence>
<organism evidence="2">
    <name type="scientific">Klebsiella oxytoca</name>
    <dbReference type="NCBI Taxonomy" id="571"/>
    <lineage>
        <taxon>Bacteria</taxon>
        <taxon>Pseudomonadati</taxon>
        <taxon>Pseudomonadota</taxon>
        <taxon>Gammaproteobacteria</taxon>
        <taxon>Enterobacterales</taxon>
        <taxon>Enterobacteriaceae</taxon>
        <taxon>Klebsiella/Raoultella group</taxon>
        <taxon>Klebsiella</taxon>
    </lineage>
</organism>
<dbReference type="EMBL" id="CACRTM010000041">
    <property type="protein sequence ID" value="VYU78818.1"/>
    <property type="molecule type" value="Genomic_DNA"/>
</dbReference>
<dbReference type="RefSeq" id="WP_156529893.1">
    <property type="nucleotide sequence ID" value="NZ_CACRTM010000041.1"/>
</dbReference>
<dbReference type="AlphaFoldDB" id="A0A6N3HQY6"/>
<protein>
    <submittedName>
        <fullName evidence="2">Uncharacterized protein</fullName>
    </submittedName>
</protein>
<evidence type="ECO:0000313" key="2">
    <source>
        <dbReference type="EMBL" id="VYU78818.1"/>
    </source>
</evidence>
<keyword evidence="1" id="KW-1133">Transmembrane helix</keyword>
<name>A0A6N3HQY6_KLEOX</name>
<gene>
    <name evidence="2" type="ORF">KOLFYP65_01466</name>
</gene>
<accession>A0A6N3HQY6</accession>
<evidence type="ECO:0000256" key="1">
    <source>
        <dbReference type="SAM" id="Phobius"/>
    </source>
</evidence>
<proteinExistence type="predicted"/>
<keyword evidence="1" id="KW-0472">Membrane</keyword>